<sequence length="71" mass="7376">MAGVGVGGEASPIVSATAWRAPAADRQAVLLHVENRDCWADVEVDALRARELAAQLITAAGLIEPALRDVA</sequence>
<dbReference type="RefSeq" id="WP_326568375.1">
    <property type="nucleotide sequence ID" value="NZ_CP142149.1"/>
</dbReference>
<accession>A0ABZ1I4W2</accession>
<dbReference type="EMBL" id="CP142149">
    <property type="protein sequence ID" value="WSE29412.1"/>
    <property type="molecule type" value="Genomic_DNA"/>
</dbReference>
<evidence type="ECO:0000313" key="2">
    <source>
        <dbReference type="Proteomes" id="UP001330812"/>
    </source>
</evidence>
<name>A0ABZ1I4W2_9PSEU</name>
<protein>
    <submittedName>
        <fullName evidence="1">Uncharacterized protein</fullName>
    </submittedName>
</protein>
<dbReference type="Proteomes" id="UP001330812">
    <property type="component" value="Chromosome"/>
</dbReference>
<evidence type="ECO:0000313" key="1">
    <source>
        <dbReference type="EMBL" id="WSE29412.1"/>
    </source>
</evidence>
<proteinExistence type="predicted"/>
<organism evidence="1 2">
    <name type="scientific">Amycolatopsis rhabdoformis</name>
    <dbReference type="NCBI Taxonomy" id="1448059"/>
    <lineage>
        <taxon>Bacteria</taxon>
        <taxon>Bacillati</taxon>
        <taxon>Actinomycetota</taxon>
        <taxon>Actinomycetes</taxon>
        <taxon>Pseudonocardiales</taxon>
        <taxon>Pseudonocardiaceae</taxon>
        <taxon>Amycolatopsis</taxon>
    </lineage>
</organism>
<reference evidence="1 2" key="1">
    <citation type="journal article" date="2015" name="Int. J. Syst. Evol. Microbiol.">
        <title>Amycolatopsis rhabdoformis sp. nov., an actinomycete isolated from a tropical forest soil.</title>
        <authorList>
            <person name="Souza W.R."/>
            <person name="Silva R.E."/>
            <person name="Goodfellow M."/>
            <person name="Busarakam K."/>
            <person name="Figueiro F.S."/>
            <person name="Ferreira D."/>
            <person name="Rodrigues-Filho E."/>
            <person name="Moraes L.A.B."/>
            <person name="Zucchi T.D."/>
        </authorList>
    </citation>
    <scope>NUCLEOTIDE SEQUENCE [LARGE SCALE GENOMIC DNA]</scope>
    <source>
        <strain evidence="1 2">NCIMB 14900</strain>
    </source>
</reference>
<keyword evidence="2" id="KW-1185">Reference proteome</keyword>
<gene>
    <name evidence="1" type="ORF">VSH64_42525</name>
</gene>